<feature type="region of interest" description="Disordered" evidence="1">
    <location>
        <begin position="66"/>
        <end position="88"/>
    </location>
</feature>
<gene>
    <name evidence="2" type="ORF">G7066_07170</name>
</gene>
<reference evidence="2 3" key="1">
    <citation type="submission" date="2020-03" db="EMBL/GenBank/DDBJ databases">
        <title>Leucobacter sp. nov., isolated from beetles.</title>
        <authorList>
            <person name="Hyun D.-W."/>
            <person name="Bae J.-W."/>
        </authorList>
    </citation>
    <scope>NUCLEOTIDE SEQUENCE [LARGE SCALE GENOMIC DNA]</scope>
    <source>
        <strain evidence="2 3">HDW9A</strain>
    </source>
</reference>
<name>A0ABX6JVY1_9MICO</name>
<organism evidence="2 3">
    <name type="scientific">Leucobacter coleopterorum</name>
    <dbReference type="NCBI Taxonomy" id="2714933"/>
    <lineage>
        <taxon>Bacteria</taxon>
        <taxon>Bacillati</taxon>
        <taxon>Actinomycetota</taxon>
        <taxon>Actinomycetes</taxon>
        <taxon>Micrococcales</taxon>
        <taxon>Microbacteriaceae</taxon>
        <taxon>Leucobacter</taxon>
    </lineage>
</organism>
<sequence length="88" mass="9366">MSQSRVSPLDADAALGQLVSPDVLAQDPGDERVVVPSASNFALQLFDGRQMQVTVQEVALTKSVGASTQSPTLRCSGKRSPLRVARDR</sequence>
<protein>
    <submittedName>
        <fullName evidence="2">Uncharacterized protein</fullName>
    </submittedName>
</protein>
<dbReference type="RefSeq" id="WP_166330064.1">
    <property type="nucleotide sequence ID" value="NZ_CP049933.1"/>
</dbReference>
<evidence type="ECO:0000313" key="2">
    <source>
        <dbReference type="EMBL" id="QIM18462.1"/>
    </source>
</evidence>
<dbReference type="EMBL" id="CP049933">
    <property type="protein sequence ID" value="QIM18462.1"/>
    <property type="molecule type" value="Genomic_DNA"/>
</dbReference>
<evidence type="ECO:0000256" key="1">
    <source>
        <dbReference type="SAM" id="MobiDB-lite"/>
    </source>
</evidence>
<proteinExistence type="predicted"/>
<dbReference type="Proteomes" id="UP000503441">
    <property type="component" value="Chromosome"/>
</dbReference>
<keyword evidence="3" id="KW-1185">Reference proteome</keyword>
<accession>A0ABX6JVY1</accession>
<evidence type="ECO:0000313" key="3">
    <source>
        <dbReference type="Proteomes" id="UP000503441"/>
    </source>
</evidence>